<dbReference type="GO" id="GO:0006310">
    <property type="term" value="P:DNA recombination"/>
    <property type="evidence" value="ECO:0007669"/>
    <property type="project" value="UniProtKB-KW"/>
</dbReference>
<dbReference type="Gene3D" id="1.10.443.10">
    <property type="entry name" value="Intergrase catalytic core"/>
    <property type="match status" value="1"/>
</dbReference>
<dbReference type="GO" id="GO:0003677">
    <property type="term" value="F:DNA binding"/>
    <property type="evidence" value="ECO:0007669"/>
    <property type="project" value="InterPro"/>
</dbReference>
<accession>J6F4R8</accession>
<dbReference type="SUPFAM" id="SSF56349">
    <property type="entry name" value="DNA breaking-rejoining enzymes"/>
    <property type="match status" value="1"/>
</dbReference>
<dbReference type="RefSeq" id="XP_014183324.1">
    <property type="nucleotide sequence ID" value="XM_014327849.1"/>
</dbReference>
<feature type="compositionally biased region" description="Low complexity" evidence="2">
    <location>
        <begin position="516"/>
        <end position="535"/>
    </location>
</feature>
<name>J6F4R8_TRIAS</name>
<evidence type="ECO:0000256" key="2">
    <source>
        <dbReference type="SAM" id="MobiDB-lite"/>
    </source>
</evidence>
<feature type="region of interest" description="Disordered" evidence="2">
    <location>
        <begin position="569"/>
        <end position="598"/>
    </location>
</feature>
<feature type="compositionally biased region" description="Basic residues" evidence="2">
    <location>
        <begin position="459"/>
        <end position="470"/>
    </location>
</feature>
<evidence type="ECO:0000313" key="4">
    <source>
        <dbReference type="Proteomes" id="UP000002748"/>
    </source>
</evidence>
<feature type="compositionally biased region" description="Low complexity" evidence="2">
    <location>
        <begin position="572"/>
        <end position="581"/>
    </location>
</feature>
<dbReference type="VEuPathDB" id="FungiDB:A1Q1_06800"/>
<sequence>MDSEIRRLTTAQSAGALSKNDNRLLVSMLFMRAYMPLTWVLMARTSEVRGLTNSMLVLDAPHHLFPDREDLRHVEIRLTFRKNNQADPNRANVYQLYDVEDEPAAHVQLPLRNWFTFVRNNSFGDQAKEPTALVFPDIDAAGKPVFTKAWGKEPFRRIFNTVVDGAGIAQRRWGTGRFMSHSLRRGCAQHRAMHPRPDRRWTMEQIRWWGGWIQSESNEVLMRYILEAHDRQQKYFGDSLDPYRNITAVNHPNNVPNGAAPESLATVADVHVLEHKTQLLIQQLRTSMESHMQSLMASIGSLASATQVLPSTQSVVVPVISGNPGSTVDLTAETDEEQGQTVTSQTTAPVVVPVLPRHLGKAPVIHPVKNIPGALRQWTHAQPPFHPYALKDWPNINPAWLKQRTVSSKYSARRLLYKGFSEVCDHDIGRFYHRFGTSISKALDRIRTHFGLGREGRKGIKYKSRPRPHRAARESTPELLANNTQGTDVDEEVGPEDLTDSPQSSPAPMAGESVIPPSSSASPSPTGRPTPRLGPVANEDSSDSEYGSPLSPGILSAQVQAAEAIERTASQVRRVSGPVPRRSGRAKSTSKRNKRRDE</sequence>
<feature type="compositionally biased region" description="Basic residues" evidence="2">
    <location>
        <begin position="582"/>
        <end position="598"/>
    </location>
</feature>
<dbReference type="AlphaFoldDB" id="J6F4R8"/>
<evidence type="ECO:0000313" key="3">
    <source>
        <dbReference type="EMBL" id="EJT51994.1"/>
    </source>
</evidence>
<gene>
    <name evidence="3" type="ORF">A1Q1_06800</name>
</gene>
<evidence type="ECO:0000256" key="1">
    <source>
        <dbReference type="ARBA" id="ARBA00023172"/>
    </source>
</evidence>
<dbReference type="HOGENOM" id="CLU_456489_0_0_1"/>
<dbReference type="OrthoDB" id="164951at2759"/>
<reference evidence="3 4" key="1">
    <citation type="journal article" date="2012" name="Eukaryot. Cell">
        <title>Draft genome sequence of CBS 2479, the standard type strain of Trichosporon asahii.</title>
        <authorList>
            <person name="Yang R.Y."/>
            <person name="Li H.T."/>
            <person name="Zhu H."/>
            <person name="Zhou G.P."/>
            <person name="Wang M."/>
            <person name="Wang L."/>
        </authorList>
    </citation>
    <scope>NUCLEOTIDE SEQUENCE [LARGE SCALE GENOMIC DNA]</scope>
    <source>
        <strain evidence="4">ATCC 90039 / CBS 2479 / JCM 2466 / KCTC 7840 / NCYC 2677 / UAMH 7654</strain>
    </source>
</reference>
<feature type="compositionally biased region" description="Acidic residues" evidence="2">
    <location>
        <begin position="488"/>
        <end position="499"/>
    </location>
</feature>
<dbReference type="EMBL" id="ALBS01000038">
    <property type="protein sequence ID" value="EJT51994.1"/>
    <property type="molecule type" value="Genomic_DNA"/>
</dbReference>
<organism evidence="3 4">
    <name type="scientific">Trichosporon asahii var. asahii (strain ATCC 90039 / CBS 2479 / JCM 2466 / KCTC 7840 / NBRC 103889/ NCYC 2677 / UAMH 7654)</name>
    <name type="common">Yeast</name>
    <dbReference type="NCBI Taxonomy" id="1186058"/>
    <lineage>
        <taxon>Eukaryota</taxon>
        <taxon>Fungi</taxon>
        <taxon>Dikarya</taxon>
        <taxon>Basidiomycota</taxon>
        <taxon>Agaricomycotina</taxon>
        <taxon>Tremellomycetes</taxon>
        <taxon>Trichosporonales</taxon>
        <taxon>Trichosporonaceae</taxon>
        <taxon>Trichosporon</taxon>
    </lineage>
</organism>
<comment type="caution">
    <text evidence="3">The sequence shown here is derived from an EMBL/GenBank/DDBJ whole genome shotgun (WGS) entry which is preliminary data.</text>
</comment>
<dbReference type="GeneID" id="25990312"/>
<dbReference type="InterPro" id="IPR013762">
    <property type="entry name" value="Integrase-like_cat_sf"/>
</dbReference>
<dbReference type="InterPro" id="IPR011010">
    <property type="entry name" value="DNA_brk_join_enz"/>
</dbReference>
<keyword evidence="1" id="KW-0233">DNA recombination</keyword>
<protein>
    <recommendedName>
        <fullName evidence="5">Tyr recombinase domain-containing protein</fullName>
    </recommendedName>
</protein>
<evidence type="ECO:0008006" key="5">
    <source>
        <dbReference type="Google" id="ProtNLM"/>
    </source>
</evidence>
<dbReference type="Proteomes" id="UP000002748">
    <property type="component" value="Unassembled WGS sequence"/>
</dbReference>
<proteinExistence type="predicted"/>
<dbReference type="GO" id="GO:0015074">
    <property type="term" value="P:DNA integration"/>
    <property type="evidence" value="ECO:0007669"/>
    <property type="project" value="InterPro"/>
</dbReference>
<feature type="region of interest" description="Disordered" evidence="2">
    <location>
        <begin position="457"/>
        <end position="555"/>
    </location>
</feature>
<dbReference type="KEGG" id="tasa:A1Q1_06800"/>